<feature type="chain" id="PRO_5047211838" description="TonB-dependent receptor-like protein" evidence="1">
    <location>
        <begin position="24"/>
        <end position="823"/>
    </location>
</feature>
<evidence type="ECO:0000256" key="1">
    <source>
        <dbReference type="SAM" id="SignalP"/>
    </source>
</evidence>
<comment type="caution">
    <text evidence="2">The sequence shown here is derived from an EMBL/GenBank/DDBJ whole genome shotgun (WGS) entry which is preliminary data.</text>
</comment>
<evidence type="ECO:0008006" key="4">
    <source>
        <dbReference type="Google" id="ProtNLM"/>
    </source>
</evidence>
<evidence type="ECO:0000313" key="3">
    <source>
        <dbReference type="Proteomes" id="UP000681315"/>
    </source>
</evidence>
<organism evidence="2 3">
    <name type="scientific">Gelidibacter pelagius</name>
    <dbReference type="NCBI Taxonomy" id="2819985"/>
    <lineage>
        <taxon>Bacteria</taxon>
        <taxon>Pseudomonadati</taxon>
        <taxon>Bacteroidota</taxon>
        <taxon>Flavobacteriia</taxon>
        <taxon>Flavobacteriales</taxon>
        <taxon>Flavobacteriaceae</taxon>
        <taxon>Gelidibacter</taxon>
    </lineage>
</organism>
<feature type="signal peptide" evidence="1">
    <location>
        <begin position="1"/>
        <end position="23"/>
    </location>
</feature>
<dbReference type="EMBL" id="JAGEVG010000003">
    <property type="protein sequence ID" value="MBO3097465.1"/>
    <property type="molecule type" value="Genomic_DNA"/>
</dbReference>
<reference evidence="2 3" key="1">
    <citation type="submission" date="2021-03" db="EMBL/GenBank/DDBJ databases">
        <title>Gelidibacter sp. nov., isolated from costal sediment.</title>
        <authorList>
            <person name="Lun K.-Y."/>
        </authorList>
    </citation>
    <scope>NUCLEOTIDE SEQUENCE [LARGE SCALE GENOMIC DNA]</scope>
    <source>
        <strain evidence="2 3">DF109</strain>
    </source>
</reference>
<dbReference type="RefSeq" id="WP_208232610.1">
    <property type="nucleotide sequence ID" value="NZ_JAGEVG010000003.1"/>
</dbReference>
<proteinExistence type="predicted"/>
<sequence>MNIPRPINKLFLFVLMILTGSLAVGQNDVLPTYQNYTEDAREVAYLHLNKSTYVKGEAIGFTAYVFDKKDKKPSNLTTNLYVSIEDKNDKTIAKKLIRIMDGVGSNTFVVDSTFTSGYYTIKAYTNWMLNFTEQNHYVESIRIIDPESEKYIEKETTANQLDAQFLPESGHLLHGVMNTVGVVVKDNLGYGVPNIEGTVFGKNDEVLTAFKTNKLGIGKFPLFAEINTDYRIKLNYGNKDFNFNLNQRTEKKGVIISLNRNKSKVFVSIVTNTESLDLTKNKGYSLLWHNGDKSTLMDVNFTDNATVTIGIELASASPGVNILTLFNENNQPIAERLFFNYEGINMLKSNEISASKTKDSVAVALNFKNIDADALSNISISVLPEETISYNKHHNIVSYLYLQPYINGEIEQAKYYFTDIDAKKQFELDNLLITQGWSSYNWNTLFNAPERLNYTFEQGIRYKVNINSQNNEPTSSYLMHAVGETDPQVFNVNKNDKSFMIDNVFPMENDRLYLSKVKSNDVLESAKLYVQSFPNAIPKLSAKSVYLNPKFDYNISTSLNNAIQFEKLNDMQQLAEITVSTRVSKTKTRIQKLGEHKYGKIKIVEEADRMSFGTLTDYLHFLGLTVDESDGGFALFLGYSGLKNNSTANYGASGGTPSSSSSSADNMINNEVKIRPMTVFLDDIQLVDQSMLNQYPLNNVDYVEINRTGMGNGARGASGVVKIYSYYGSDLQDNRKTGLGVDLPLAFSVEKKFYVPKYQYYTDDFYKQYGTVDWKPKLIPDANGNIKFSIAKPKVPVTLYIEGIVNDGSVIYEEKTILLDSHF</sequence>
<keyword evidence="3" id="KW-1185">Reference proteome</keyword>
<name>A0ABS3SP35_9FLAO</name>
<keyword evidence="1" id="KW-0732">Signal</keyword>
<dbReference type="Proteomes" id="UP000681315">
    <property type="component" value="Unassembled WGS sequence"/>
</dbReference>
<dbReference type="Gene3D" id="2.60.40.1930">
    <property type="match status" value="1"/>
</dbReference>
<protein>
    <recommendedName>
        <fullName evidence="4">TonB-dependent receptor-like protein</fullName>
    </recommendedName>
</protein>
<evidence type="ECO:0000313" key="2">
    <source>
        <dbReference type="EMBL" id="MBO3097465.1"/>
    </source>
</evidence>
<accession>A0ABS3SP35</accession>
<gene>
    <name evidence="2" type="ORF">J4051_04235</name>
</gene>